<reference evidence="3" key="1">
    <citation type="journal article" date="2012" name="Nat. Genet.">
        <title>Lifestyle transitions in plant pathogenic Colletotrichum fungi deciphered by genome and transcriptome analyses.</title>
        <authorList>
            <person name="O'Connell R.J."/>
            <person name="Thon M.R."/>
            <person name="Hacquard S."/>
            <person name="Amyotte S.G."/>
            <person name="Kleemann J."/>
            <person name="Torres M.F."/>
            <person name="Damm U."/>
            <person name="Buiate E.A."/>
            <person name="Epstein L."/>
            <person name="Alkan N."/>
            <person name="Altmueller J."/>
            <person name="Alvarado-Balderrama L."/>
            <person name="Bauser C.A."/>
            <person name="Becker C."/>
            <person name="Birren B.W."/>
            <person name="Chen Z."/>
            <person name="Choi J."/>
            <person name="Crouch J.A."/>
            <person name="Duvick J.P."/>
            <person name="Farman M.A."/>
            <person name="Gan P."/>
            <person name="Heiman D."/>
            <person name="Henrissat B."/>
            <person name="Howard R.J."/>
            <person name="Kabbage M."/>
            <person name="Koch C."/>
            <person name="Kracher B."/>
            <person name="Kubo Y."/>
            <person name="Law A.D."/>
            <person name="Lebrun M.-H."/>
            <person name="Lee Y.-H."/>
            <person name="Miyara I."/>
            <person name="Moore N."/>
            <person name="Neumann U."/>
            <person name="Nordstroem K."/>
            <person name="Panaccione D.G."/>
            <person name="Panstruga R."/>
            <person name="Place M."/>
            <person name="Proctor R.H."/>
            <person name="Prusky D."/>
            <person name="Rech G."/>
            <person name="Reinhardt R."/>
            <person name="Rollins J.A."/>
            <person name="Rounsley S."/>
            <person name="Schardl C.L."/>
            <person name="Schwartz D.C."/>
            <person name="Shenoy N."/>
            <person name="Shirasu K."/>
            <person name="Sikhakolli U.R."/>
            <person name="Stueber K."/>
            <person name="Sukno S.A."/>
            <person name="Sweigard J.A."/>
            <person name="Takano Y."/>
            <person name="Takahara H."/>
            <person name="Trail F."/>
            <person name="van der Does H.C."/>
            <person name="Voll L.M."/>
            <person name="Will I."/>
            <person name="Young S."/>
            <person name="Zeng Q."/>
            <person name="Zhang J."/>
            <person name="Zhou S."/>
            <person name="Dickman M.B."/>
            <person name="Schulze-Lefert P."/>
            <person name="Ver Loren van Themaat E."/>
            <person name="Ma L.-J."/>
            <person name="Vaillancourt L.J."/>
        </authorList>
    </citation>
    <scope>NUCLEOTIDE SEQUENCE [LARGE SCALE GENOMIC DNA]</scope>
    <source>
        <strain evidence="3">IMI 349063</strain>
    </source>
</reference>
<feature type="compositionally biased region" description="Low complexity" evidence="1">
    <location>
        <begin position="48"/>
        <end position="59"/>
    </location>
</feature>
<protein>
    <submittedName>
        <fullName evidence="2">Uncharacterized protein</fullName>
    </submittedName>
</protein>
<evidence type="ECO:0000313" key="3">
    <source>
        <dbReference type="Proteomes" id="UP000007174"/>
    </source>
</evidence>
<evidence type="ECO:0000256" key="1">
    <source>
        <dbReference type="SAM" id="MobiDB-lite"/>
    </source>
</evidence>
<dbReference type="EMBL" id="CACQ02002954">
    <property type="protein sequence ID" value="CCF38389.1"/>
    <property type="molecule type" value="Genomic_DNA"/>
</dbReference>
<dbReference type="Proteomes" id="UP000007174">
    <property type="component" value="Unassembled WGS sequence"/>
</dbReference>
<feature type="non-terminal residue" evidence="2">
    <location>
        <position position="173"/>
    </location>
</feature>
<feature type="region of interest" description="Disordered" evidence="1">
    <location>
        <begin position="48"/>
        <end position="69"/>
    </location>
</feature>
<dbReference type="HOGENOM" id="CLU_1551263_0_0_1"/>
<name>H1VDT6_COLHI</name>
<evidence type="ECO:0000313" key="2">
    <source>
        <dbReference type="EMBL" id="CCF38389.1"/>
    </source>
</evidence>
<gene>
    <name evidence="2" type="ORF">CH063_09490</name>
</gene>
<feature type="compositionally biased region" description="Polar residues" evidence="1">
    <location>
        <begin position="60"/>
        <end position="69"/>
    </location>
</feature>
<proteinExistence type="predicted"/>
<accession>H1VDT6</accession>
<organism evidence="2 3">
    <name type="scientific">Colletotrichum higginsianum (strain IMI 349063)</name>
    <name type="common">Crucifer anthracnose fungus</name>
    <dbReference type="NCBI Taxonomy" id="759273"/>
    <lineage>
        <taxon>Eukaryota</taxon>
        <taxon>Fungi</taxon>
        <taxon>Dikarya</taxon>
        <taxon>Ascomycota</taxon>
        <taxon>Pezizomycotina</taxon>
        <taxon>Sordariomycetes</taxon>
        <taxon>Hypocreomycetidae</taxon>
        <taxon>Glomerellales</taxon>
        <taxon>Glomerellaceae</taxon>
        <taxon>Colletotrichum</taxon>
        <taxon>Colletotrichum destructivum species complex</taxon>
    </lineage>
</organism>
<sequence>MDFPCSSFLSPFFPPFGFSPWARCCMYSVLSKLASFLLGIHRFPPSPTTSVTPSTNFTSKQGAHSISDSPSPLPTLALLFSSLQSCLNSDEKRLAAHNKMRRLEPPLHLHLAPRRKRRVLPYFHLFARKTTLYPCWKPQSARLPRPLSAAHLARLRRTWHPPILTSYLPQIMA</sequence>
<dbReference type="AlphaFoldDB" id="H1VDT6"/>